<evidence type="ECO:0000313" key="4">
    <source>
        <dbReference type="Proteomes" id="UP001295423"/>
    </source>
</evidence>
<feature type="compositionally biased region" description="Pro residues" evidence="1">
    <location>
        <begin position="570"/>
        <end position="609"/>
    </location>
</feature>
<keyword evidence="2" id="KW-0472">Membrane</keyword>
<feature type="transmembrane region" description="Helical" evidence="2">
    <location>
        <begin position="254"/>
        <end position="274"/>
    </location>
</feature>
<keyword evidence="2" id="KW-1133">Transmembrane helix</keyword>
<reference evidence="3" key="1">
    <citation type="submission" date="2023-08" db="EMBL/GenBank/DDBJ databases">
        <authorList>
            <person name="Audoor S."/>
            <person name="Bilcke G."/>
        </authorList>
    </citation>
    <scope>NUCLEOTIDE SEQUENCE</scope>
</reference>
<feature type="compositionally biased region" description="Low complexity" evidence="1">
    <location>
        <begin position="202"/>
        <end position="222"/>
    </location>
</feature>
<feature type="compositionally biased region" description="Basic residues" evidence="1">
    <location>
        <begin position="114"/>
        <end position="123"/>
    </location>
</feature>
<accession>A0AAD2G2A5</accession>
<organism evidence="3 4">
    <name type="scientific">Cylindrotheca closterium</name>
    <dbReference type="NCBI Taxonomy" id="2856"/>
    <lineage>
        <taxon>Eukaryota</taxon>
        <taxon>Sar</taxon>
        <taxon>Stramenopiles</taxon>
        <taxon>Ochrophyta</taxon>
        <taxon>Bacillariophyta</taxon>
        <taxon>Bacillariophyceae</taxon>
        <taxon>Bacillariophycidae</taxon>
        <taxon>Bacillariales</taxon>
        <taxon>Bacillariaceae</taxon>
        <taxon>Cylindrotheca</taxon>
    </lineage>
</organism>
<feature type="compositionally biased region" description="Low complexity" evidence="1">
    <location>
        <begin position="549"/>
        <end position="569"/>
    </location>
</feature>
<feature type="compositionally biased region" description="Acidic residues" evidence="1">
    <location>
        <begin position="235"/>
        <end position="245"/>
    </location>
</feature>
<feature type="compositionally biased region" description="Basic and acidic residues" evidence="1">
    <location>
        <begin position="192"/>
        <end position="201"/>
    </location>
</feature>
<dbReference type="PRINTS" id="PR01217">
    <property type="entry name" value="PRICHEXTENSN"/>
</dbReference>
<evidence type="ECO:0000256" key="2">
    <source>
        <dbReference type="SAM" id="Phobius"/>
    </source>
</evidence>
<dbReference type="EMBL" id="CAKOGP040002047">
    <property type="protein sequence ID" value="CAJ1960084.1"/>
    <property type="molecule type" value="Genomic_DNA"/>
</dbReference>
<keyword evidence="4" id="KW-1185">Reference proteome</keyword>
<feature type="compositionally biased region" description="Low complexity" evidence="1">
    <location>
        <begin position="124"/>
        <end position="134"/>
    </location>
</feature>
<feature type="compositionally biased region" description="Basic and acidic residues" evidence="1">
    <location>
        <begin position="99"/>
        <end position="113"/>
    </location>
</feature>
<dbReference type="AlphaFoldDB" id="A0AAD2G2A5"/>
<sequence>MGEEKKSSKSSRSRDEEDKEAKRKARQSRSATRGDRSPVRSSRRPDQDKEAKDRARRDRSHGTSAGHSSSSSGDRESKRRAKGSSRAATPGVQSMTSGEENRESRKARRETANHGHRSPHRSPNRSSSRTGSSSADQEAKRRARHGSRPAAGPGVVGNSIPEESAPPQPRVGEEDIPAALAIEAETVEDDNDQKQEVERQVQQRMAAMTQQQQQQQPQQRPYQPKPPNFAGASPDTEENNGEPEEPPAKSKWKCIVLVVVLIAIAGGVGAFFALRPAAKEPVAVQEEPIDGVDNGGSGPSDETASPVVEATETPTQAPIIAVTTSPTAEPLAFPPPEESDCEAVRQREDVVDQETLESRTFDIGLDVELSIDMPLSEWQGALIDQMESSFVPLLVGCDDAAGTSRYLKGGGDRRRRRRRRLNSLRYLIANAKIEAREETDEECNTQPAAGTCKRIYIFHEFFIKDSDAKSFELIGVYTAAIEEAGTLLDVLGLSDPPFSAITVTRFNNLQPTTAPSVAPSAEPTVAGSQVPSQIPSKDPTGMPSPSPSTVPSVSPSAGPTQTPTLQATPGPTPPPTPGPTQPPTPPPTPGPTQPPTPPPTVAPTPPPTKEPTLAPSAIPSSTPSLMPVTPRPSPGVPFHCSTQRNSCPPNGAGLEEIYVEMTESEASVFIDYCPNAQNPQDFAWSVIIRTKVGVDFVNLFVDFLPSAPTTIDILYEQDTCVGNPCNGNCFGNPCSGSYGTYAVGGSTLYTKSVTIAINSQVNVPNTGFSYAFSDGFTRVTSPGIGQYYQLISCG</sequence>
<comment type="caution">
    <text evidence="3">The sequence shown here is derived from an EMBL/GenBank/DDBJ whole genome shotgun (WGS) entry which is preliminary data.</text>
</comment>
<feature type="region of interest" description="Disordered" evidence="1">
    <location>
        <begin position="513"/>
        <end position="647"/>
    </location>
</feature>
<dbReference type="Proteomes" id="UP001295423">
    <property type="component" value="Unassembled WGS sequence"/>
</dbReference>
<feature type="region of interest" description="Disordered" evidence="1">
    <location>
        <begin position="1"/>
        <end position="249"/>
    </location>
</feature>
<proteinExistence type="predicted"/>
<feature type="compositionally biased region" description="Basic and acidic residues" evidence="1">
    <location>
        <begin position="32"/>
        <end position="56"/>
    </location>
</feature>
<name>A0AAD2G2A5_9STRA</name>
<feature type="compositionally biased region" description="Polar residues" evidence="1">
    <location>
        <begin position="526"/>
        <end position="535"/>
    </location>
</feature>
<feature type="compositionally biased region" description="Basic and acidic residues" evidence="1">
    <location>
        <begin position="1"/>
        <end position="21"/>
    </location>
</feature>
<gene>
    <name evidence="3" type="ORF">CYCCA115_LOCUS18499</name>
</gene>
<protein>
    <submittedName>
        <fullName evidence="3">Uncharacterized protein</fullName>
    </submittedName>
</protein>
<evidence type="ECO:0000256" key="1">
    <source>
        <dbReference type="SAM" id="MobiDB-lite"/>
    </source>
</evidence>
<keyword evidence="2" id="KW-0812">Transmembrane</keyword>
<feature type="compositionally biased region" description="Low complexity" evidence="1">
    <location>
        <begin position="62"/>
        <end position="72"/>
    </location>
</feature>
<evidence type="ECO:0000313" key="3">
    <source>
        <dbReference type="EMBL" id="CAJ1960084.1"/>
    </source>
</evidence>